<dbReference type="InterPro" id="IPR055323">
    <property type="entry name" value="C57A10.07/YOR238W"/>
</dbReference>
<dbReference type="AlphaFoldDB" id="A0AAD5EEN0"/>
<dbReference type="RefSeq" id="XP_051447041.1">
    <property type="nucleotide sequence ID" value="XM_051586973.1"/>
</dbReference>
<dbReference type="PANTHER" id="PTHR28110">
    <property type="entry name" value="TRANSMEMBRANE PROTEIN"/>
    <property type="match status" value="1"/>
</dbReference>
<evidence type="ECO:0000313" key="2">
    <source>
        <dbReference type="Proteomes" id="UP001206595"/>
    </source>
</evidence>
<gene>
    <name evidence="1" type="ORF">K450DRAFT_228734</name>
</gene>
<reference evidence="1" key="1">
    <citation type="submission" date="2021-06" db="EMBL/GenBank/DDBJ databases">
        <authorList>
            <consortium name="DOE Joint Genome Institute"/>
            <person name="Mondo S.J."/>
            <person name="Amses K.R."/>
            <person name="Simmons D.R."/>
            <person name="Longcore J.E."/>
            <person name="Seto K."/>
            <person name="Alves G.H."/>
            <person name="Bonds A.E."/>
            <person name="Quandt C.A."/>
            <person name="Davis W.J."/>
            <person name="Chang Y."/>
            <person name="Letcher P.M."/>
            <person name="Powell M.J."/>
            <person name="Kuo A."/>
            <person name="Labutti K."/>
            <person name="Pangilinan J."/>
            <person name="Andreopoulos W."/>
            <person name="Tritt A."/>
            <person name="Riley R."/>
            <person name="Hundley H."/>
            <person name="Johnson J."/>
            <person name="Lipzen A."/>
            <person name="Barry K."/>
            <person name="Berbee M.L."/>
            <person name="Buchler N.E."/>
            <person name="Grigoriev I.V."/>
            <person name="Spatafora J.W."/>
            <person name="Stajich J.E."/>
            <person name="James T.Y."/>
        </authorList>
    </citation>
    <scope>NUCLEOTIDE SEQUENCE</scope>
    <source>
        <strain evidence="1">AG</strain>
    </source>
</reference>
<dbReference type="Proteomes" id="UP001206595">
    <property type="component" value="Unassembled WGS sequence"/>
</dbReference>
<sequence length="310" mass="35391">MKRKNSLLPMYQQPMAAASRFRLSKRSTLIAALALFLSASLIINYFVVFTKPSHISYAIADPIPDPPHPTLTSLIMVPGHAIYHGIMNESDLNNDEGWTLEEFQKGGQIKVFMNHIKKSIELLQDDEKSLLVMSGGETRPLAGPLSEAQSYWQIAQYYLSKTSSSGSLDRIATEEHARDSMENLLFSICRFYELTGNYPEKITVIGFEFKKERFINIHRAALRYPIERFHYIGIDPEETPKDVAKGENQNSLGPFEQDVYGCHGRLWQKKLDRNPFRRQHAYRQTCPALAPLMGYCPTSRTEIFPGTLPW</sequence>
<evidence type="ECO:0008006" key="3">
    <source>
        <dbReference type="Google" id="ProtNLM"/>
    </source>
</evidence>
<proteinExistence type="predicted"/>
<name>A0AAD5EEN0_UMBRA</name>
<keyword evidence="2" id="KW-1185">Reference proteome</keyword>
<comment type="caution">
    <text evidence="1">The sequence shown here is derived from an EMBL/GenBank/DDBJ whole genome shotgun (WGS) entry which is preliminary data.</text>
</comment>
<dbReference type="GO" id="GO:0005737">
    <property type="term" value="C:cytoplasm"/>
    <property type="evidence" value="ECO:0007669"/>
    <property type="project" value="TreeGrafter"/>
</dbReference>
<dbReference type="GeneID" id="75912321"/>
<dbReference type="EMBL" id="MU620902">
    <property type="protein sequence ID" value="KAI8582037.1"/>
    <property type="molecule type" value="Genomic_DNA"/>
</dbReference>
<evidence type="ECO:0000313" key="1">
    <source>
        <dbReference type="EMBL" id="KAI8582037.1"/>
    </source>
</evidence>
<organism evidence="1 2">
    <name type="scientific">Umbelopsis ramanniana AG</name>
    <dbReference type="NCBI Taxonomy" id="1314678"/>
    <lineage>
        <taxon>Eukaryota</taxon>
        <taxon>Fungi</taxon>
        <taxon>Fungi incertae sedis</taxon>
        <taxon>Mucoromycota</taxon>
        <taxon>Mucoromycotina</taxon>
        <taxon>Umbelopsidomycetes</taxon>
        <taxon>Umbelopsidales</taxon>
        <taxon>Umbelopsidaceae</taxon>
        <taxon>Umbelopsis</taxon>
    </lineage>
</organism>
<reference evidence="1" key="2">
    <citation type="journal article" date="2022" name="Proc. Natl. Acad. Sci. U.S.A.">
        <title>Diploid-dominant life cycles characterize the early evolution of Fungi.</title>
        <authorList>
            <person name="Amses K.R."/>
            <person name="Simmons D.R."/>
            <person name="Longcore J.E."/>
            <person name="Mondo S.J."/>
            <person name="Seto K."/>
            <person name="Jeronimo G.H."/>
            <person name="Bonds A.E."/>
            <person name="Quandt C.A."/>
            <person name="Davis W.J."/>
            <person name="Chang Y."/>
            <person name="Federici B.A."/>
            <person name="Kuo A."/>
            <person name="LaButti K."/>
            <person name="Pangilinan J."/>
            <person name="Andreopoulos W."/>
            <person name="Tritt A."/>
            <person name="Riley R."/>
            <person name="Hundley H."/>
            <person name="Johnson J."/>
            <person name="Lipzen A."/>
            <person name="Barry K."/>
            <person name="Lang B.F."/>
            <person name="Cuomo C.A."/>
            <person name="Buchler N.E."/>
            <person name="Grigoriev I.V."/>
            <person name="Spatafora J.W."/>
            <person name="Stajich J.E."/>
            <person name="James T.Y."/>
        </authorList>
    </citation>
    <scope>NUCLEOTIDE SEQUENCE</scope>
    <source>
        <strain evidence="1">AG</strain>
    </source>
</reference>
<dbReference type="PANTHER" id="PTHR28110:SF1">
    <property type="entry name" value="TRANSMEMBRANE PROTEIN"/>
    <property type="match status" value="1"/>
</dbReference>
<accession>A0AAD5EEN0</accession>
<protein>
    <recommendedName>
        <fullName evidence="3">DUF218 domain-containing protein</fullName>
    </recommendedName>
</protein>